<dbReference type="Gene3D" id="3.30.70.1060">
    <property type="entry name" value="Dimeric alpha+beta barrel"/>
    <property type="match status" value="1"/>
</dbReference>
<feature type="signal peptide" evidence="2">
    <location>
        <begin position="1"/>
        <end position="25"/>
    </location>
</feature>
<comment type="similarity">
    <text evidence="1">Belongs to the YciI family.</text>
</comment>
<keyword evidence="5" id="KW-1185">Reference proteome</keyword>
<name>A0A4Z0Q1P5_9BACT</name>
<dbReference type="InterPro" id="IPR011008">
    <property type="entry name" value="Dimeric_a/b-barrel"/>
</dbReference>
<reference evidence="4 5" key="1">
    <citation type="submission" date="2019-04" db="EMBL/GenBank/DDBJ databases">
        <authorList>
            <person name="Feng G."/>
            <person name="Zhang J."/>
            <person name="Zhu H."/>
        </authorList>
    </citation>
    <scope>NUCLEOTIDE SEQUENCE [LARGE SCALE GENOMIC DNA]</scope>
    <source>
        <strain evidence="4 5">9PBR-1</strain>
    </source>
</reference>
<feature type="domain" description="YCII-related" evidence="3">
    <location>
        <begin position="43"/>
        <end position="129"/>
    </location>
</feature>
<protein>
    <recommendedName>
        <fullName evidence="3">YCII-related domain-containing protein</fullName>
    </recommendedName>
</protein>
<feature type="chain" id="PRO_5021488010" description="YCII-related domain-containing protein" evidence="2">
    <location>
        <begin position="26"/>
        <end position="138"/>
    </location>
</feature>
<dbReference type="Proteomes" id="UP000298471">
    <property type="component" value="Unassembled WGS sequence"/>
</dbReference>
<dbReference type="SUPFAM" id="SSF54909">
    <property type="entry name" value="Dimeric alpha+beta barrel"/>
    <property type="match status" value="1"/>
</dbReference>
<sequence>MLPMTKHGFLLLALVLSFSAAPVAAQSGKAVRSAAAGGNTQYLVLLKKAEQLRQADLETVATIRAGHVAHLQQLTQQGRLTLAGRCPGADSALGGMYILRAASYEEARRLTETDPAVQAGSLTMEIYPWEKQDLGKRP</sequence>
<evidence type="ECO:0000313" key="4">
    <source>
        <dbReference type="EMBL" id="TGE23093.1"/>
    </source>
</evidence>
<dbReference type="AlphaFoldDB" id="A0A4Z0Q1P5"/>
<proteinExistence type="inferred from homology"/>
<evidence type="ECO:0000259" key="3">
    <source>
        <dbReference type="Pfam" id="PF03795"/>
    </source>
</evidence>
<organism evidence="4 5">
    <name type="scientific">Hymenobacter metallicola</name>
    <dbReference type="NCBI Taxonomy" id="2563114"/>
    <lineage>
        <taxon>Bacteria</taxon>
        <taxon>Pseudomonadati</taxon>
        <taxon>Bacteroidota</taxon>
        <taxon>Cytophagia</taxon>
        <taxon>Cytophagales</taxon>
        <taxon>Hymenobacteraceae</taxon>
        <taxon>Hymenobacter</taxon>
    </lineage>
</organism>
<dbReference type="OrthoDB" id="8481699at2"/>
<evidence type="ECO:0000313" key="5">
    <source>
        <dbReference type="Proteomes" id="UP000298471"/>
    </source>
</evidence>
<gene>
    <name evidence="4" type="ORF">E5K02_22335</name>
</gene>
<accession>A0A4Z0Q1P5</accession>
<dbReference type="EMBL" id="SRMB01000005">
    <property type="protein sequence ID" value="TGE23093.1"/>
    <property type="molecule type" value="Genomic_DNA"/>
</dbReference>
<keyword evidence="2" id="KW-0732">Signal</keyword>
<dbReference type="Pfam" id="PF03795">
    <property type="entry name" value="YCII"/>
    <property type="match status" value="1"/>
</dbReference>
<evidence type="ECO:0000256" key="1">
    <source>
        <dbReference type="ARBA" id="ARBA00007689"/>
    </source>
</evidence>
<dbReference type="InterPro" id="IPR005545">
    <property type="entry name" value="YCII"/>
</dbReference>
<evidence type="ECO:0000256" key="2">
    <source>
        <dbReference type="SAM" id="SignalP"/>
    </source>
</evidence>
<comment type="caution">
    <text evidence="4">The sequence shown here is derived from an EMBL/GenBank/DDBJ whole genome shotgun (WGS) entry which is preliminary data.</text>
</comment>